<feature type="transmembrane region" description="Helical" evidence="3">
    <location>
        <begin position="58"/>
        <end position="80"/>
    </location>
</feature>
<feature type="transmembrane region" description="Helical" evidence="3">
    <location>
        <begin position="176"/>
        <end position="193"/>
    </location>
</feature>
<name>A0A3N0AFG3_9ACTN</name>
<dbReference type="InterPro" id="IPR037185">
    <property type="entry name" value="EmrE-like"/>
</dbReference>
<feature type="transmembrane region" description="Helical" evidence="3">
    <location>
        <begin position="147"/>
        <end position="164"/>
    </location>
</feature>
<protein>
    <submittedName>
        <fullName evidence="5">EamA family transporter</fullName>
    </submittedName>
</protein>
<feature type="transmembrane region" description="Helical" evidence="3">
    <location>
        <begin position="116"/>
        <end position="135"/>
    </location>
</feature>
<feature type="domain" description="EamA" evidence="4">
    <location>
        <begin position="176"/>
        <end position="303"/>
    </location>
</feature>
<reference evidence="6" key="1">
    <citation type="submission" date="2018-05" db="EMBL/GenBank/DDBJ databases">
        <title>Genome Sequencing of selected type strains of the family Eggerthellaceae.</title>
        <authorList>
            <person name="Danylec N."/>
            <person name="Stoll D.A."/>
            <person name="Doetsch A."/>
            <person name="Huch M."/>
        </authorList>
    </citation>
    <scope>NUCLEOTIDE SEQUENCE [LARGE SCALE GENOMIC DNA]</scope>
    <source>
        <strain evidence="6">DSM 17537</strain>
    </source>
</reference>
<keyword evidence="3" id="KW-1133">Transmembrane helix</keyword>
<comment type="caution">
    <text evidence="5">The sequence shown here is derived from an EMBL/GenBank/DDBJ whole genome shotgun (WGS) entry which is preliminary data.</text>
</comment>
<dbReference type="PANTHER" id="PTHR22911">
    <property type="entry name" value="ACYL-MALONYL CONDENSING ENZYME-RELATED"/>
    <property type="match status" value="1"/>
</dbReference>
<dbReference type="AlphaFoldDB" id="A0A3N0AFG3"/>
<feature type="transmembrane region" description="Helical" evidence="3">
    <location>
        <begin position="289"/>
        <end position="307"/>
    </location>
</feature>
<accession>A0A3N0AFG3</accession>
<dbReference type="PANTHER" id="PTHR22911:SF79">
    <property type="entry name" value="MOBA-LIKE NTP TRANSFERASE DOMAIN-CONTAINING PROTEIN"/>
    <property type="match status" value="1"/>
</dbReference>
<evidence type="ECO:0000259" key="4">
    <source>
        <dbReference type="Pfam" id="PF00892"/>
    </source>
</evidence>
<dbReference type="EMBL" id="QICB01000003">
    <property type="protein sequence ID" value="RNL19926.1"/>
    <property type="molecule type" value="Genomic_DNA"/>
</dbReference>
<proteinExistence type="inferred from homology"/>
<feature type="transmembrane region" description="Helical" evidence="3">
    <location>
        <begin position="33"/>
        <end position="52"/>
    </location>
</feature>
<evidence type="ECO:0000256" key="2">
    <source>
        <dbReference type="SAM" id="MobiDB-lite"/>
    </source>
</evidence>
<keyword evidence="6" id="KW-1185">Reference proteome</keyword>
<dbReference type="SUPFAM" id="SSF103481">
    <property type="entry name" value="Multidrug resistance efflux transporter EmrE"/>
    <property type="match status" value="2"/>
</dbReference>
<dbReference type="GO" id="GO:0016020">
    <property type="term" value="C:membrane"/>
    <property type="evidence" value="ECO:0007669"/>
    <property type="project" value="InterPro"/>
</dbReference>
<feature type="region of interest" description="Disordered" evidence="2">
    <location>
        <begin position="1"/>
        <end position="24"/>
    </location>
</feature>
<evidence type="ECO:0000313" key="6">
    <source>
        <dbReference type="Proteomes" id="UP000267368"/>
    </source>
</evidence>
<sequence length="313" mass="32990">MQSDTKTPRAAGADAAPRHSTSRTGASWITDNAGLLATHLAVLLFGLVGLFAKVVALPAIILVLGRTFFSSAFLGAYLAFKKQRFALKTRGDYLLIAAAGVILAVHWTSFMQSIQVSTVAVGTLTLATFPLFSAVLEPILFHEKMRVSDIACALVMLAGVGFIVDDFSLDGTMAQGVLWGLLSAFTYALLSLANRRFSSGYPASLVSFYEQAIATAVLLPALFVFKPALSAFDIGMLAVMGVVFTAIAHTLFISGLRTVKVRTAGIITGLESVYGVVAAMLFLGEIPGIREIIGGAIILAVALYSTLASTRSS</sequence>
<evidence type="ECO:0000313" key="5">
    <source>
        <dbReference type="EMBL" id="RNL19926.1"/>
    </source>
</evidence>
<dbReference type="InterPro" id="IPR000620">
    <property type="entry name" value="EamA_dom"/>
</dbReference>
<feature type="transmembrane region" description="Helical" evidence="3">
    <location>
        <begin position="231"/>
        <end position="252"/>
    </location>
</feature>
<keyword evidence="3" id="KW-0472">Membrane</keyword>
<gene>
    <name evidence="5" type="ORF">DMP07_06105</name>
</gene>
<feature type="domain" description="EamA" evidence="4">
    <location>
        <begin position="34"/>
        <end position="164"/>
    </location>
</feature>
<evidence type="ECO:0000256" key="1">
    <source>
        <dbReference type="ARBA" id="ARBA00007362"/>
    </source>
</evidence>
<comment type="similarity">
    <text evidence="1">Belongs to the EamA transporter family.</text>
</comment>
<feature type="transmembrane region" description="Helical" evidence="3">
    <location>
        <begin position="92"/>
        <end position="110"/>
    </location>
</feature>
<organism evidence="5 6">
    <name type="scientific">Slackia faecicanis</name>
    <dbReference type="NCBI Taxonomy" id="255723"/>
    <lineage>
        <taxon>Bacteria</taxon>
        <taxon>Bacillati</taxon>
        <taxon>Actinomycetota</taxon>
        <taxon>Coriobacteriia</taxon>
        <taxon>Eggerthellales</taxon>
        <taxon>Eggerthellaceae</taxon>
        <taxon>Slackia</taxon>
    </lineage>
</organism>
<keyword evidence="3" id="KW-0812">Transmembrane</keyword>
<dbReference type="RefSeq" id="WP_123198246.1">
    <property type="nucleotide sequence ID" value="NZ_QICB01000003.1"/>
</dbReference>
<feature type="transmembrane region" description="Helical" evidence="3">
    <location>
        <begin position="205"/>
        <end position="225"/>
    </location>
</feature>
<evidence type="ECO:0000256" key="3">
    <source>
        <dbReference type="SAM" id="Phobius"/>
    </source>
</evidence>
<dbReference type="OrthoDB" id="3821087at2"/>
<dbReference type="Pfam" id="PF00892">
    <property type="entry name" value="EamA"/>
    <property type="match status" value="2"/>
</dbReference>
<dbReference type="Proteomes" id="UP000267368">
    <property type="component" value="Unassembled WGS sequence"/>
</dbReference>
<feature type="transmembrane region" description="Helical" evidence="3">
    <location>
        <begin position="264"/>
        <end position="283"/>
    </location>
</feature>